<gene>
    <name evidence="3" type="ORF">PPERSA_01366</name>
</gene>
<dbReference type="Proteomes" id="UP000054937">
    <property type="component" value="Unassembled WGS sequence"/>
</dbReference>
<dbReference type="SUPFAM" id="SSF54236">
    <property type="entry name" value="Ubiquitin-like"/>
    <property type="match status" value="1"/>
</dbReference>
<dbReference type="EMBL" id="LDAU01000170">
    <property type="protein sequence ID" value="KRX01463.1"/>
    <property type="molecule type" value="Genomic_DNA"/>
</dbReference>
<dbReference type="Gene3D" id="2.40.240.130">
    <property type="match status" value="1"/>
</dbReference>
<evidence type="ECO:0000256" key="1">
    <source>
        <dbReference type="ARBA" id="ARBA00022687"/>
    </source>
</evidence>
<comment type="caution">
    <text evidence="3">The sequence shown here is derived from an EMBL/GenBank/DDBJ whole genome shotgun (WGS) entry which is preliminary data.</text>
</comment>
<evidence type="ECO:0000313" key="4">
    <source>
        <dbReference type="Proteomes" id="UP000054937"/>
    </source>
</evidence>
<dbReference type="OrthoDB" id="10007451at2759"/>
<proteinExistence type="predicted"/>
<reference evidence="3 4" key="1">
    <citation type="journal article" date="2015" name="Sci. Rep.">
        <title>Genome of the facultative scuticociliatosis pathogen Pseudocohnilembus persalinus provides insight into its virulence through horizontal gene transfer.</title>
        <authorList>
            <person name="Xiong J."/>
            <person name="Wang G."/>
            <person name="Cheng J."/>
            <person name="Tian M."/>
            <person name="Pan X."/>
            <person name="Warren A."/>
            <person name="Jiang C."/>
            <person name="Yuan D."/>
            <person name="Miao W."/>
        </authorList>
    </citation>
    <scope>NUCLEOTIDE SEQUENCE [LARGE SCALE GENOMIC DNA]</scope>
    <source>
        <strain evidence="3">36N120E</strain>
    </source>
</reference>
<sequence>MSSNFTMVYYHVPADGDDQHTPNAFGVSKDIEQIRVNDLRKNFPLEGEYIFRFKFKNDGKVLWLDIPEQAKSIPRYNDCIYIKAVKIPEPVKQQDISQQELIVGNFKQNLGKKREY</sequence>
<dbReference type="PANTHER" id="PTHR42509:SF1">
    <property type="entry name" value="DIX DOMAIN-CONTAINING PROTEIN"/>
    <property type="match status" value="1"/>
</dbReference>
<dbReference type="OMA" id="TMIHYHI"/>
<dbReference type="InterPro" id="IPR029071">
    <property type="entry name" value="Ubiquitin-like_domsf"/>
</dbReference>
<evidence type="ECO:0000313" key="3">
    <source>
        <dbReference type="EMBL" id="KRX01463.1"/>
    </source>
</evidence>
<keyword evidence="1" id="KW-0879">Wnt signaling pathway</keyword>
<dbReference type="AlphaFoldDB" id="A0A0V0QGZ6"/>
<protein>
    <recommendedName>
        <fullName evidence="2">DIX domain-containing protein</fullName>
    </recommendedName>
</protein>
<dbReference type="Pfam" id="PF00778">
    <property type="entry name" value="DIX"/>
    <property type="match status" value="1"/>
</dbReference>
<name>A0A0V0QGZ6_PSEPJ</name>
<organism evidence="3 4">
    <name type="scientific">Pseudocohnilembus persalinus</name>
    <name type="common">Ciliate</name>
    <dbReference type="NCBI Taxonomy" id="266149"/>
    <lineage>
        <taxon>Eukaryota</taxon>
        <taxon>Sar</taxon>
        <taxon>Alveolata</taxon>
        <taxon>Ciliophora</taxon>
        <taxon>Intramacronucleata</taxon>
        <taxon>Oligohymenophorea</taxon>
        <taxon>Scuticociliatia</taxon>
        <taxon>Philasterida</taxon>
        <taxon>Pseudocohnilembidae</taxon>
        <taxon>Pseudocohnilembus</taxon>
    </lineage>
</organism>
<feature type="domain" description="DIX" evidence="2">
    <location>
        <begin position="6"/>
        <end position="83"/>
    </location>
</feature>
<dbReference type="InParanoid" id="A0A0V0QGZ6"/>
<evidence type="ECO:0000259" key="2">
    <source>
        <dbReference type="Pfam" id="PF00778"/>
    </source>
</evidence>
<keyword evidence="4" id="KW-1185">Reference proteome</keyword>
<dbReference type="PANTHER" id="PTHR42509">
    <property type="entry name" value="DIX DOMAIN-CONTAINING PROTEIN"/>
    <property type="match status" value="1"/>
</dbReference>
<dbReference type="InterPro" id="IPR038207">
    <property type="entry name" value="DIX_dom_sf"/>
</dbReference>
<dbReference type="InterPro" id="IPR001158">
    <property type="entry name" value="DIX"/>
</dbReference>
<dbReference type="GO" id="GO:0016055">
    <property type="term" value="P:Wnt signaling pathway"/>
    <property type="evidence" value="ECO:0007669"/>
    <property type="project" value="UniProtKB-KW"/>
</dbReference>
<accession>A0A0V0QGZ6</accession>